<feature type="repeat" description="ANK" evidence="3">
    <location>
        <begin position="216"/>
        <end position="254"/>
    </location>
</feature>
<reference evidence="4 5" key="1">
    <citation type="journal article" date="2024" name="bioRxiv">
        <title>A reference genome for Trichogramma kaykai: A tiny desert-dwelling parasitoid wasp with competing sex-ratio distorters.</title>
        <authorList>
            <person name="Culotta J."/>
            <person name="Lindsey A.R."/>
        </authorList>
    </citation>
    <scope>NUCLEOTIDE SEQUENCE [LARGE SCALE GENOMIC DNA]</scope>
    <source>
        <strain evidence="4 5">KSX58</strain>
    </source>
</reference>
<dbReference type="SMART" id="SM00248">
    <property type="entry name" value="ANK"/>
    <property type="match status" value="6"/>
</dbReference>
<evidence type="ECO:0000256" key="3">
    <source>
        <dbReference type="PROSITE-ProRule" id="PRU00023"/>
    </source>
</evidence>
<proteinExistence type="predicted"/>
<keyword evidence="2 3" id="KW-0040">ANK repeat</keyword>
<dbReference type="InterPro" id="IPR036770">
    <property type="entry name" value="Ankyrin_rpt-contain_sf"/>
</dbReference>
<comment type="caution">
    <text evidence="4">The sequence shown here is derived from an EMBL/GenBank/DDBJ whole genome shotgun (WGS) entry which is preliminary data.</text>
</comment>
<protein>
    <submittedName>
        <fullName evidence="4">Uncharacterized protein</fullName>
    </submittedName>
</protein>
<keyword evidence="5" id="KW-1185">Reference proteome</keyword>
<dbReference type="AlphaFoldDB" id="A0ABD2WRS3"/>
<accession>A0ABD2WRS3</accession>
<gene>
    <name evidence="4" type="ORF">TKK_010793</name>
</gene>
<dbReference type="InterPro" id="IPR002110">
    <property type="entry name" value="Ankyrin_rpt"/>
</dbReference>
<keyword evidence="1" id="KW-0677">Repeat</keyword>
<evidence type="ECO:0000313" key="4">
    <source>
        <dbReference type="EMBL" id="KAL3395187.1"/>
    </source>
</evidence>
<name>A0ABD2WRS3_9HYME</name>
<evidence type="ECO:0000256" key="2">
    <source>
        <dbReference type="ARBA" id="ARBA00023043"/>
    </source>
</evidence>
<dbReference type="PROSITE" id="PS50088">
    <property type="entry name" value="ANK_REPEAT"/>
    <property type="match status" value="1"/>
</dbReference>
<sequence length="407" mass="45778">MKESKEVVYEELFKKVEPEPNLIDYGLAVKLDDLSDLELNWILVRACEEQETRIIKFFVRRFKRIGDGLPEKVKTAIHVAARLNLPVCFDLLTQIYDNHVNHVDPDDADFSHFQAACKMGHAALAESLLVRGVHEDVDSILGVMLKSRPDARVLELLLSSGARPNLADANGTSLLSSYCRQFCSSARATESDKAVYLELVRTLLRHQANVNFMNNEGVSPMQNLYRHGILAADLQLAVLKLLLEAGADVHYRSKSGETILHYVLRRRYLGKCHGKVFDLPRRTPEVYPVLELLVRDHRADVNVKDYAGESPLSLAVSTCNLDGVLALLKLGADPRTVTFQGGFLDPANEYLRNLETTQNMLEIVELLKQNKYAMEEKHEAWVLRFLLGFPPATAHFNAAYVIALGKN</sequence>
<evidence type="ECO:0000256" key="1">
    <source>
        <dbReference type="ARBA" id="ARBA00022737"/>
    </source>
</evidence>
<dbReference type="Pfam" id="PF13637">
    <property type="entry name" value="Ank_4"/>
    <property type="match status" value="1"/>
</dbReference>
<dbReference type="SUPFAM" id="SSF48403">
    <property type="entry name" value="Ankyrin repeat"/>
    <property type="match status" value="1"/>
</dbReference>
<evidence type="ECO:0000313" key="5">
    <source>
        <dbReference type="Proteomes" id="UP001627154"/>
    </source>
</evidence>
<dbReference type="EMBL" id="JBJJXI010000085">
    <property type="protein sequence ID" value="KAL3395187.1"/>
    <property type="molecule type" value="Genomic_DNA"/>
</dbReference>
<dbReference type="PANTHER" id="PTHR24198:SF165">
    <property type="entry name" value="ANKYRIN REPEAT-CONTAINING PROTEIN-RELATED"/>
    <property type="match status" value="1"/>
</dbReference>
<dbReference type="PANTHER" id="PTHR24198">
    <property type="entry name" value="ANKYRIN REPEAT AND PROTEIN KINASE DOMAIN-CONTAINING PROTEIN"/>
    <property type="match status" value="1"/>
</dbReference>
<organism evidence="4 5">
    <name type="scientific">Trichogramma kaykai</name>
    <dbReference type="NCBI Taxonomy" id="54128"/>
    <lineage>
        <taxon>Eukaryota</taxon>
        <taxon>Metazoa</taxon>
        <taxon>Ecdysozoa</taxon>
        <taxon>Arthropoda</taxon>
        <taxon>Hexapoda</taxon>
        <taxon>Insecta</taxon>
        <taxon>Pterygota</taxon>
        <taxon>Neoptera</taxon>
        <taxon>Endopterygota</taxon>
        <taxon>Hymenoptera</taxon>
        <taxon>Apocrita</taxon>
        <taxon>Proctotrupomorpha</taxon>
        <taxon>Chalcidoidea</taxon>
        <taxon>Trichogrammatidae</taxon>
        <taxon>Trichogramma</taxon>
    </lineage>
</organism>
<dbReference type="Gene3D" id="1.25.40.20">
    <property type="entry name" value="Ankyrin repeat-containing domain"/>
    <property type="match status" value="1"/>
</dbReference>
<dbReference type="Proteomes" id="UP001627154">
    <property type="component" value="Unassembled WGS sequence"/>
</dbReference>